<accession>A0ABR1XM56</accession>
<dbReference type="Proteomes" id="UP001456524">
    <property type="component" value="Unassembled WGS sequence"/>
</dbReference>
<gene>
    <name evidence="1" type="ORF">IWX90DRAFT_265323</name>
</gene>
<comment type="caution">
    <text evidence="1">The sequence shown here is derived from an EMBL/GenBank/DDBJ whole genome shotgun (WGS) entry which is preliminary data.</text>
</comment>
<keyword evidence="2" id="KW-1185">Reference proteome</keyword>
<organism evidence="1 2">
    <name type="scientific">Phyllosticta citrichinensis</name>
    <dbReference type="NCBI Taxonomy" id="1130410"/>
    <lineage>
        <taxon>Eukaryota</taxon>
        <taxon>Fungi</taxon>
        <taxon>Dikarya</taxon>
        <taxon>Ascomycota</taxon>
        <taxon>Pezizomycotina</taxon>
        <taxon>Dothideomycetes</taxon>
        <taxon>Dothideomycetes incertae sedis</taxon>
        <taxon>Botryosphaeriales</taxon>
        <taxon>Phyllostictaceae</taxon>
        <taxon>Phyllosticta</taxon>
    </lineage>
</organism>
<dbReference type="EMBL" id="JBBWUH010000007">
    <property type="protein sequence ID" value="KAK8161305.1"/>
    <property type="molecule type" value="Genomic_DNA"/>
</dbReference>
<name>A0ABR1XM56_9PEZI</name>
<evidence type="ECO:0000313" key="1">
    <source>
        <dbReference type="EMBL" id="KAK8161305.1"/>
    </source>
</evidence>
<sequence length="158" mass="17407">MAALSVTAAATRHKTNISPGHLLVLMDKKNIVYVMSGRTPKELERLLSRVPGLVIIAENGCFVRECGPDDGPPLPRWTRSTSGISVRECGPDEYEDKRISWSSQVLLTPSHPTVTPFPPSTWKTEHATCPCFFYSSTAAQISLNEDSSPSIRFHDVPL</sequence>
<dbReference type="InterPro" id="IPR003337">
    <property type="entry name" value="Trehalose_PPase"/>
</dbReference>
<reference evidence="1 2" key="1">
    <citation type="journal article" date="2022" name="G3 (Bethesda)">
        <title>Enemy or ally: a genomic approach to elucidate the lifestyle of Phyllosticta citrichinaensis.</title>
        <authorList>
            <person name="Buijs V.A."/>
            <person name="Groenewald J.Z."/>
            <person name="Haridas S."/>
            <person name="LaButti K.M."/>
            <person name="Lipzen A."/>
            <person name="Martin F.M."/>
            <person name="Barry K."/>
            <person name="Grigoriev I.V."/>
            <person name="Crous P.W."/>
            <person name="Seidl M.F."/>
        </authorList>
    </citation>
    <scope>NUCLEOTIDE SEQUENCE [LARGE SCALE GENOMIC DNA]</scope>
    <source>
        <strain evidence="1 2">CBS 129764</strain>
    </source>
</reference>
<proteinExistence type="predicted"/>
<protein>
    <submittedName>
        <fullName evidence="1">Uncharacterized protein</fullName>
    </submittedName>
</protein>
<dbReference type="Pfam" id="PF02358">
    <property type="entry name" value="Trehalose_PPase"/>
    <property type="match status" value="1"/>
</dbReference>
<evidence type="ECO:0000313" key="2">
    <source>
        <dbReference type="Proteomes" id="UP001456524"/>
    </source>
</evidence>